<feature type="domain" description="Plastocyanin-like" evidence="3">
    <location>
        <begin position="83"/>
        <end position="192"/>
    </location>
</feature>
<comment type="caution">
    <text evidence="4">The sequence shown here is derived from an EMBL/GenBank/DDBJ whole genome shotgun (WGS) entry which is preliminary data.</text>
</comment>
<dbReference type="PANTHER" id="PTHR11709:SF504">
    <property type="entry name" value="PLASTOCYANIN-LIKE DOMAIN-CONTAINING PROTEIN"/>
    <property type="match status" value="1"/>
</dbReference>
<feature type="chain" id="PRO_5043407062" description="Plastocyanin-like domain-containing protein" evidence="2">
    <location>
        <begin position="27"/>
        <end position="277"/>
    </location>
</feature>
<sequence length="277" mass="31081">MKLCPWAGAHGLLPVLVLLAVLDVKADLQRSKERHYYIAAVGIDWNYSGNDTNRLDFTYKKVVFREYDKDFSQAKPHPPWLGLLGPTLRAEEGETIVVTFRNMANGAYSIHPHGVAYGKQSEGANYFDNTSQKEKEDDMVLPNNEHVYYWEVTPEVSPLPDDPNCLTYSYISHQNVVQDYNSGLIGALLICKPGTLDELGKQVGLHEEYVFLFGVFDEKESLFTPNAYSPDDHVKYTINGYTKGSLPEKTAIMSTPTSTVVVKPINGVLMGLKHDFN</sequence>
<dbReference type="Pfam" id="PF07732">
    <property type="entry name" value="Cu-oxidase_3"/>
    <property type="match status" value="1"/>
</dbReference>
<gene>
    <name evidence="4" type="ORF">CRENBAI_008393</name>
</gene>
<name>A0AAV9QU27_9TELE</name>
<dbReference type="AlphaFoldDB" id="A0AAV9QU27"/>
<evidence type="ECO:0000313" key="4">
    <source>
        <dbReference type="EMBL" id="KAK5600869.1"/>
    </source>
</evidence>
<dbReference type="Gene3D" id="2.60.40.420">
    <property type="entry name" value="Cupredoxins - blue copper proteins"/>
    <property type="match status" value="1"/>
</dbReference>
<dbReference type="InterPro" id="IPR008972">
    <property type="entry name" value="Cupredoxin"/>
</dbReference>
<keyword evidence="5" id="KW-1185">Reference proteome</keyword>
<dbReference type="EMBL" id="JAHHUM010002765">
    <property type="protein sequence ID" value="KAK5600869.1"/>
    <property type="molecule type" value="Genomic_DNA"/>
</dbReference>
<dbReference type="InterPro" id="IPR011707">
    <property type="entry name" value="Cu-oxidase-like_N"/>
</dbReference>
<reference evidence="4 5" key="1">
    <citation type="submission" date="2021-06" db="EMBL/GenBank/DDBJ databases">
        <authorList>
            <person name="Palmer J.M."/>
        </authorList>
    </citation>
    <scope>NUCLEOTIDE SEQUENCE [LARGE SCALE GENOMIC DNA]</scope>
    <source>
        <strain evidence="4 5">MEX-2019</strain>
        <tissue evidence="4">Muscle</tissue>
    </source>
</reference>
<dbReference type="InterPro" id="IPR045087">
    <property type="entry name" value="Cu-oxidase_fam"/>
</dbReference>
<feature type="signal peptide" evidence="2">
    <location>
        <begin position="1"/>
        <end position="26"/>
    </location>
</feature>
<evidence type="ECO:0000256" key="2">
    <source>
        <dbReference type="SAM" id="SignalP"/>
    </source>
</evidence>
<proteinExistence type="inferred from homology"/>
<protein>
    <recommendedName>
        <fullName evidence="3">Plastocyanin-like domain-containing protein</fullName>
    </recommendedName>
</protein>
<dbReference type="GO" id="GO:0005507">
    <property type="term" value="F:copper ion binding"/>
    <property type="evidence" value="ECO:0007669"/>
    <property type="project" value="InterPro"/>
</dbReference>
<evidence type="ECO:0000313" key="5">
    <source>
        <dbReference type="Proteomes" id="UP001311232"/>
    </source>
</evidence>
<dbReference type="GO" id="GO:0006826">
    <property type="term" value="P:iron ion transport"/>
    <property type="evidence" value="ECO:0007669"/>
    <property type="project" value="TreeGrafter"/>
</dbReference>
<organism evidence="4 5">
    <name type="scientific">Crenichthys baileyi</name>
    <name type="common">White River springfish</name>
    <dbReference type="NCBI Taxonomy" id="28760"/>
    <lineage>
        <taxon>Eukaryota</taxon>
        <taxon>Metazoa</taxon>
        <taxon>Chordata</taxon>
        <taxon>Craniata</taxon>
        <taxon>Vertebrata</taxon>
        <taxon>Euteleostomi</taxon>
        <taxon>Actinopterygii</taxon>
        <taxon>Neopterygii</taxon>
        <taxon>Teleostei</taxon>
        <taxon>Neoteleostei</taxon>
        <taxon>Acanthomorphata</taxon>
        <taxon>Ovalentaria</taxon>
        <taxon>Atherinomorphae</taxon>
        <taxon>Cyprinodontiformes</taxon>
        <taxon>Goodeidae</taxon>
        <taxon>Crenichthys</taxon>
    </lineage>
</organism>
<keyword evidence="2" id="KW-0732">Signal</keyword>
<comment type="similarity">
    <text evidence="1">Belongs to the multicopper oxidase family.</text>
</comment>
<dbReference type="GO" id="GO:0005886">
    <property type="term" value="C:plasma membrane"/>
    <property type="evidence" value="ECO:0007669"/>
    <property type="project" value="TreeGrafter"/>
</dbReference>
<dbReference type="GO" id="GO:0016491">
    <property type="term" value="F:oxidoreductase activity"/>
    <property type="evidence" value="ECO:0007669"/>
    <property type="project" value="TreeGrafter"/>
</dbReference>
<dbReference type="Proteomes" id="UP001311232">
    <property type="component" value="Unassembled WGS sequence"/>
</dbReference>
<dbReference type="PANTHER" id="PTHR11709">
    <property type="entry name" value="MULTI-COPPER OXIDASE"/>
    <property type="match status" value="1"/>
</dbReference>
<dbReference type="SUPFAM" id="SSF49503">
    <property type="entry name" value="Cupredoxins"/>
    <property type="match status" value="1"/>
</dbReference>
<evidence type="ECO:0000259" key="3">
    <source>
        <dbReference type="Pfam" id="PF07732"/>
    </source>
</evidence>
<evidence type="ECO:0000256" key="1">
    <source>
        <dbReference type="ARBA" id="ARBA00010609"/>
    </source>
</evidence>
<accession>A0AAV9QU27</accession>